<evidence type="ECO:0000313" key="2">
    <source>
        <dbReference type="EnsemblPlants" id="KQL05551"/>
    </source>
</evidence>
<reference evidence="2" key="2">
    <citation type="submission" date="2018-08" db="UniProtKB">
        <authorList>
            <consortium name="EnsemblPlants"/>
        </authorList>
    </citation>
    <scope>IDENTIFICATION</scope>
    <source>
        <strain evidence="2">Yugu1</strain>
    </source>
</reference>
<dbReference type="AlphaFoldDB" id="K3XRF6"/>
<name>K3XRF6_SETIT</name>
<dbReference type="InParanoid" id="K3XRF6"/>
<organism evidence="2 3">
    <name type="scientific">Setaria italica</name>
    <name type="common">Foxtail millet</name>
    <name type="synonym">Panicum italicum</name>
    <dbReference type="NCBI Taxonomy" id="4555"/>
    <lineage>
        <taxon>Eukaryota</taxon>
        <taxon>Viridiplantae</taxon>
        <taxon>Streptophyta</taxon>
        <taxon>Embryophyta</taxon>
        <taxon>Tracheophyta</taxon>
        <taxon>Spermatophyta</taxon>
        <taxon>Magnoliopsida</taxon>
        <taxon>Liliopsida</taxon>
        <taxon>Poales</taxon>
        <taxon>Poaceae</taxon>
        <taxon>PACMAD clade</taxon>
        <taxon>Panicoideae</taxon>
        <taxon>Panicodae</taxon>
        <taxon>Paniceae</taxon>
        <taxon>Cenchrinae</taxon>
        <taxon>Setaria</taxon>
    </lineage>
</organism>
<evidence type="ECO:0000256" key="1">
    <source>
        <dbReference type="SAM" id="MobiDB-lite"/>
    </source>
</evidence>
<dbReference type="Proteomes" id="UP000004995">
    <property type="component" value="Unassembled WGS sequence"/>
</dbReference>
<accession>K3XRF6</accession>
<feature type="region of interest" description="Disordered" evidence="1">
    <location>
        <begin position="1"/>
        <end position="34"/>
    </location>
</feature>
<dbReference type="Gramene" id="KQL05551">
    <property type="protein sequence ID" value="KQL05551"/>
    <property type="gene ID" value="SETIT_004498mg"/>
</dbReference>
<dbReference type="HOGENOM" id="CLU_2113159_0_0_1"/>
<protein>
    <submittedName>
        <fullName evidence="2">Uncharacterized protein</fullName>
    </submittedName>
</protein>
<dbReference type="EnsemblPlants" id="KQL05551">
    <property type="protein sequence ID" value="KQL05551"/>
    <property type="gene ID" value="SETIT_004498mg"/>
</dbReference>
<dbReference type="EMBL" id="AGNK02003127">
    <property type="status" value="NOT_ANNOTATED_CDS"/>
    <property type="molecule type" value="Genomic_DNA"/>
</dbReference>
<feature type="compositionally biased region" description="Basic and acidic residues" evidence="1">
    <location>
        <begin position="16"/>
        <end position="27"/>
    </location>
</feature>
<reference evidence="3" key="1">
    <citation type="journal article" date="2012" name="Nat. Biotechnol.">
        <title>Reference genome sequence of the model plant Setaria.</title>
        <authorList>
            <person name="Bennetzen J.L."/>
            <person name="Schmutz J."/>
            <person name="Wang H."/>
            <person name="Percifield R."/>
            <person name="Hawkins J."/>
            <person name="Pontaroli A.C."/>
            <person name="Estep M."/>
            <person name="Feng L."/>
            <person name="Vaughn J.N."/>
            <person name="Grimwood J."/>
            <person name="Jenkins J."/>
            <person name="Barry K."/>
            <person name="Lindquist E."/>
            <person name="Hellsten U."/>
            <person name="Deshpande S."/>
            <person name="Wang X."/>
            <person name="Wu X."/>
            <person name="Mitros T."/>
            <person name="Triplett J."/>
            <person name="Yang X."/>
            <person name="Ye C.Y."/>
            <person name="Mauro-Herrera M."/>
            <person name="Wang L."/>
            <person name="Li P."/>
            <person name="Sharma M."/>
            <person name="Sharma R."/>
            <person name="Ronald P.C."/>
            <person name="Panaud O."/>
            <person name="Kellogg E.A."/>
            <person name="Brutnell T.P."/>
            <person name="Doust A.N."/>
            <person name="Tuskan G.A."/>
            <person name="Rokhsar D."/>
            <person name="Devos K.M."/>
        </authorList>
    </citation>
    <scope>NUCLEOTIDE SEQUENCE [LARGE SCALE GENOMIC DNA]</scope>
    <source>
        <strain evidence="3">cv. Yugu1</strain>
    </source>
</reference>
<keyword evidence="3" id="KW-1185">Reference proteome</keyword>
<evidence type="ECO:0000313" key="3">
    <source>
        <dbReference type="Proteomes" id="UP000004995"/>
    </source>
</evidence>
<dbReference type="OMA" id="DEPCDEH"/>
<proteinExistence type="predicted"/>
<sequence>MINKAYEQAMEISSNKTREQTTEQPTHEDDEPCDEHILKYTPRPEEDKLYTELSKYDRARYEPDLRSTEIFVSAYEIARSLLMNRSLNTNAIHMGTCVLSNDPKQKRKKIMSPWV</sequence>